<dbReference type="GO" id="GO:0005886">
    <property type="term" value="C:plasma membrane"/>
    <property type="evidence" value="ECO:0007669"/>
    <property type="project" value="InterPro"/>
</dbReference>
<dbReference type="PRINTS" id="PR00335">
    <property type="entry name" value="KUPTAKETRKA"/>
</dbReference>
<evidence type="ECO:0000313" key="8">
    <source>
        <dbReference type="EMBL" id="VAX37491.1"/>
    </source>
</evidence>
<feature type="domain" description="RCK N-terminal" evidence="6">
    <location>
        <begin position="230"/>
        <end position="347"/>
    </location>
</feature>
<dbReference type="SUPFAM" id="SSF51735">
    <property type="entry name" value="NAD(P)-binding Rossmann-fold domains"/>
    <property type="match status" value="2"/>
</dbReference>
<proteinExistence type="predicted"/>
<dbReference type="PANTHER" id="PTHR43833">
    <property type="entry name" value="POTASSIUM CHANNEL PROTEIN 2-RELATED-RELATED"/>
    <property type="match status" value="1"/>
</dbReference>
<feature type="domain" description="RCK C-terminal" evidence="7">
    <location>
        <begin position="367"/>
        <end position="448"/>
    </location>
</feature>
<dbReference type="NCBIfam" id="NF007032">
    <property type="entry name" value="PRK09496.1-4"/>
    <property type="match status" value="1"/>
</dbReference>
<evidence type="ECO:0000256" key="2">
    <source>
        <dbReference type="ARBA" id="ARBA00022538"/>
    </source>
</evidence>
<dbReference type="GO" id="GO:0015079">
    <property type="term" value="F:potassium ion transmembrane transporter activity"/>
    <property type="evidence" value="ECO:0007669"/>
    <property type="project" value="InterPro"/>
</dbReference>
<dbReference type="EMBL" id="UOGJ01000129">
    <property type="protein sequence ID" value="VAX37491.1"/>
    <property type="molecule type" value="Genomic_DNA"/>
</dbReference>
<dbReference type="InterPro" id="IPR036721">
    <property type="entry name" value="RCK_C_sf"/>
</dbReference>
<dbReference type="PANTHER" id="PTHR43833:SF5">
    <property type="entry name" value="TRK SYSTEM POTASSIUM UPTAKE PROTEIN TRKA"/>
    <property type="match status" value="1"/>
</dbReference>
<keyword evidence="4" id="KW-0520">NAD</keyword>
<dbReference type="InterPro" id="IPR006036">
    <property type="entry name" value="K_uptake_TrkA"/>
</dbReference>
<protein>
    <submittedName>
        <fullName evidence="8">Trk potassium uptake system protein TrkA</fullName>
    </submittedName>
</protein>
<dbReference type="PROSITE" id="PS51202">
    <property type="entry name" value="RCK_C"/>
    <property type="match status" value="2"/>
</dbReference>
<feature type="domain" description="RCK N-terminal" evidence="6">
    <location>
        <begin position="1"/>
        <end position="122"/>
    </location>
</feature>
<reference evidence="8" key="1">
    <citation type="submission" date="2018-06" db="EMBL/GenBank/DDBJ databases">
        <authorList>
            <person name="Zhirakovskaya E."/>
        </authorList>
    </citation>
    <scope>NUCLEOTIDE SEQUENCE</scope>
</reference>
<dbReference type="InterPro" id="IPR003148">
    <property type="entry name" value="RCK_N"/>
</dbReference>
<sequence length="449" mass="48750">MKIIIIGAGRIGVSLSKDLADENNEVYLIEKDEVVAGKATEKLDVKVIIGNGADPDVLQKAPVSEAELVLAVTTSDETNLVVCSLASMFGAKRRIARVRSTSLSTTLAEFGYHQFNINEIINPELAAAQEIIKTIEAPGAREVSEFANGKILLRIFDIPEDSMLCGQKLEDLRDEDFPWPFLIVSIIRAGVVLVPKGNTRIQPEDRIYVLLPVQSLGEFLTFVNPNVKLPKKVVIYGATITGKHVALGLSAKVRDIILLEEDVCKAKEIAGELESVRIINGSAAETDILTECGVEVADVFIAASDNDHSNLISAVLAKKMGAKNTIIMSQQPDYMAIVNALDIDVIINPHTIAVEQILHLARGKGVSAVTKLMESDSEAIEFIPEAGAAVTKDIIKNIKFPKNVLVGAVCSQERVILADGDTQIKEGEKVIVFCQETAVKKLQEFFIKK</sequence>
<organism evidence="8">
    <name type="scientific">hydrothermal vent metagenome</name>
    <dbReference type="NCBI Taxonomy" id="652676"/>
    <lineage>
        <taxon>unclassified sequences</taxon>
        <taxon>metagenomes</taxon>
        <taxon>ecological metagenomes</taxon>
    </lineage>
</organism>
<evidence type="ECO:0000256" key="4">
    <source>
        <dbReference type="ARBA" id="ARBA00023027"/>
    </source>
</evidence>
<dbReference type="PROSITE" id="PS51201">
    <property type="entry name" value="RCK_N"/>
    <property type="match status" value="2"/>
</dbReference>
<keyword evidence="2" id="KW-0633">Potassium transport</keyword>
<evidence type="ECO:0000256" key="3">
    <source>
        <dbReference type="ARBA" id="ARBA00022958"/>
    </source>
</evidence>
<dbReference type="InterPro" id="IPR036291">
    <property type="entry name" value="NAD(P)-bd_dom_sf"/>
</dbReference>
<evidence type="ECO:0000259" key="6">
    <source>
        <dbReference type="PROSITE" id="PS51201"/>
    </source>
</evidence>
<keyword evidence="5" id="KW-0406">Ion transport</keyword>
<gene>
    <name evidence="8" type="ORF">MNBD_UNCLBAC01-550</name>
</gene>
<dbReference type="InterPro" id="IPR006037">
    <property type="entry name" value="RCK_C"/>
</dbReference>
<name>A0A3B1DF58_9ZZZZ</name>
<evidence type="ECO:0000259" key="7">
    <source>
        <dbReference type="PROSITE" id="PS51202"/>
    </source>
</evidence>
<keyword evidence="3" id="KW-0630">Potassium</keyword>
<dbReference type="NCBIfam" id="NF007039">
    <property type="entry name" value="PRK09496.3-2"/>
    <property type="match status" value="1"/>
</dbReference>
<dbReference type="Pfam" id="PF02080">
    <property type="entry name" value="TrkA_C"/>
    <property type="match status" value="2"/>
</dbReference>
<evidence type="ECO:0000256" key="5">
    <source>
        <dbReference type="ARBA" id="ARBA00023065"/>
    </source>
</evidence>
<dbReference type="SUPFAM" id="SSF116726">
    <property type="entry name" value="TrkA C-terminal domain-like"/>
    <property type="match status" value="2"/>
</dbReference>
<dbReference type="Gene3D" id="3.30.70.1450">
    <property type="entry name" value="Regulator of K+ conductance, C-terminal domain"/>
    <property type="match status" value="2"/>
</dbReference>
<accession>A0A3B1DF58</accession>
<dbReference type="InterPro" id="IPR050721">
    <property type="entry name" value="Trk_Ktr_HKT_K-transport"/>
</dbReference>
<feature type="domain" description="RCK C-terminal" evidence="7">
    <location>
        <begin position="141"/>
        <end position="225"/>
    </location>
</feature>
<keyword evidence="1" id="KW-0813">Transport</keyword>
<dbReference type="Pfam" id="PF02254">
    <property type="entry name" value="TrkA_N"/>
    <property type="match status" value="2"/>
</dbReference>
<dbReference type="Gene3D" id="3.40.50.720">
    <property type="entry name" value="NAD(P)-binding Rossmann-like Domain"/>
    <property type="match status" value="2"/>
</dbReference>
<evidence type="ECO:0000256" key="1">
    <source>
        <dbReference type="ARBA" id="ARBA00022448"/>
    </source>
</evidence>
<dbReference type="AlphaFoldDB" id="A0A3B1DF58"/>
<dbReference type="NCBIfam" id="NF007031">
    <property type="entry name" value="PRK09496.1-2"/>
    <property type="match status" value="1"/>
</dbReference>